<sequence>MAHIKASIDMGTNTFQLLIAEVENNAITNKLYAKDIFVRLGKGGISNGEIIPEAQERAFNALAEFDKVIRKHKADSVAVAATSAVRVAKNGAQFIQDIRNKFGFEVSIIQGAEEAEVIYYGVRSDVAMKTTSIIMDIGGGSVEFIICDAQQVLWKQSFEIGAQRLYDMFCKTDPMEQSAIEDLKEYVNNELQSLWEAVNTYQPKQLIGAAGTFETLQDIYGAMNSISTDQVKSITSSSYSDMYTMFIGCDEEARLKIPGLIRQRVNMIVPASSLLKTVVDQLSFDKIFISSASLREGLLLRKNK</sequence>
<dbReference type="PANTHER" id="PTHR30005:SF0">
    <property type="entry name" value="RETROGRADE REGULATION PROTEIN 2"/>
    <property type="match status" value="1"/>
</dbReference>
<comment type="caution">
    <text evidence="2">The sequence shown here is derived from an EMBL/GenBank/DDBJ whole genome shotgun (WGS) entry which is preliminary data.</text>
</comment>
<dbReference type="EMBL" id="JABAIL010000005">
    <property type="protein sequence ID" value="NLR93277.1"/>
    <property type="molecule type" value="Genomic_DNA"/>
</dbReference>
<name>A0A7X8SNB4_9BACT</name>
<dbReference type="Proteomes" id="UP000585050">
    <property type="component" value="Unassembled WGS sequence"/>
</dbReference>
<dbReference type="AlphaFoldDB" id="A0A7X8SNB4"/>
<dbReference type="PANTHER" id="PTHR30005">
    <property type="entry name" value="EXOPOLYPHOSPHATASE"/>
    <property type="match status" value="1"/>
</dbReference>
<gene>
    <name evidence="2" type="ORF">HGP29_18915</name>
</gene>
<reference evidence="2 3" key="1">
    <citation type="submission" date="2020-04" db="EMBL/GenBank/DDBJ databases">
        <title>Flammeovirga sp. SR4, a novel species isolated from seawater.</title>
        <authorList>
            <person name="Wang X."/>
        </authorList>
    </citation>
    <scope>NUCLEOTIDE SEQUENCE [LARGE SCALE GENOMIC DNA]</scope>
    <source>
        <strain evidence="2 3">SR4</strain>
    </source>
</reference>
<evidence type="ECO:0000313" key="3">
    <source>
        <dbReference type="Proteomes" id="UP000585050"/>
    </source>
</evidence>
<evidence type="ECO:0000313" key="2">
    <source>
        <dbReference type="EMBL" id="NLR93277.1"/>
    </source>
</evidence>
<dbReference type="SUPFAM" id="SSF53067">
    <property type="entry name" value="Actin-like ATPase domain"/>
    <property type="match status" value="2"/>
</dbReference>
<dbReference type="GO" id="GO:0016462">
    <property type="term" value="F:pyrophosphatase activity"/>
    <property type="evidence" value="ECO:0007669"/>
    <property type="project" value="TreeGrafter"/>
</dbReference>
<dbReference type="InterPro" id="IPR003695">
    <property type="entry name" value="Ppx_GppA_N"/>
</dbReference>
<dbReference type="Pfam" id="PF02541">
    <property type="entry name" value="Ppx-GppA"/>
    <property type="match status" value="1"/>
</dbReference>
<dbReference type="RefSeq" id="WP_168883972.1">
    <property type="nucleotide sequence ID" value="NZ_JABAIL010000005.1"/>
</dbReference>
<evidence type="ECO:0000259" key="1">
    <source>
        <dbReference type="Pfam" id="PF02541"/>
    </source>
</evidence>
<organism evidence="2 3">
    <name type="scientific">Flammeovirga agarivorans</name>
    <dbReference type="NCBI Taxonomy" id="2726742"/>
    <lineage>
        <taxon>Bacteria</taxon>
        <taxon>Pseudomonadati</taxon>
        <taxon>Bacteroidota</taxon>
        <taxon>Cytophagia</taxon>
        <taxon>Cytophagales</taxon>
        <taxon>Flammeovirgaceae</taxon>
        <taxon>Flammeovirga</taxon>
    </lineage>
</organism>
<dbReference type="Gene3D" id="3.30.420.40">
    <property type="match status" value="1"/>
</dbReference>
<dbReference type="InterPro" id="IPR043129">
    <property type="entry name" value="ATPase_NBD"/>
</dbReference>
<proteinExistence type="predicted"/>
<accession>A0A7X8SNB4</accession>
<dbReference type="InterPro" id="IPR050273">
    <property type="entry name" value="GppA/Ppx_hydrolase"/>
</dbReference>
<protein>
    <submittedName>
        <fullName evidence="2">Exopolyphosphatase</fullName>
    </submittedName>
</protein>
<dbReference type="Gene3D" id="3.30.420.150">
    <property type="entry name" value="Exopolyphosphatase. Domain 2"/>
    <property type="match status" value="1"/>
</dbReference>
<feature type="domain" description="Ppx/GppA phosphatase N-terminal" evidence="1">
    <location>
        <begin position="31"/>
        <end position="302"/>
    </location>
</feature>
<keyword evidence="3" id="KW-1185">Reference proteome</keyword>